<feature type="region of interest" description="Disordered" evidence="10">
    <location>
        <begin position="227"/>
        <end position="247"/>
    </location>
</feature>
<feature type="compositionally biased region" description="Basic and acidic residues" evidence="10">
    <location>
        <begin position="500"/>
        <end position="516"/>
    </location>
</feature>
<dbReference type="EMBL" id="JAANYQ010000007">
    <property type="protein sequence ID" value="KAF4123118.1"/>
    <property type="molecule type" value="Genomic_DNA"/>
</dbReference>
<dbReference type="OrthoDB" id="8905873at2759"/>
<evidence type="ECO:0000256" key="9">
    <source>
        <dbReference type="ARBA" id="ARBA00048679"/>
    </source>
</evidence>
<dbReference type="SUPFAM" id="SSF56112">
    <property type="entry name" value="Protein kinase-like (PK-like)"/>
    <property type="match status" value="1"/>
</dbReference>
<comment type="caution">
    <text evidence="12">The sequence shown here is derived from an EMBL/GenBank/DDBJ whole genome shotgun (WGS) entry which is preliminary data.</text>
</comment>
<dbReference type="GO" id="GO:0005524">
    <property type="term" value="F:ATP binding"/>
    <property type="evidence" value="ECO:0007669"/>
    <property type="project" value="InterPro"/>
</dbReference>
<feature type="domain" description="Protein kinase" evidence="11">
    <location>
        <begin position="603"/>
        <end position="809"/>
    </location>
</feature>
<evidence type="ECO:0000256" key="4">
    <source>
        <dbReference type="ARBA" id="ARBA00013948"/>
    </source>
</evidence>
<evidence type="ECO:0000259" key="11">
    <source>
        <dbReference type="PROSITE" id="PS50011"/>
    </source>
</evidence>
<proteinExistence type="predicted"/>
<protein>
    <recommendedName>
        <fullName evidence="5">EKC/KEOPS complex subunit BUD32</fullName>
        <ecNumber evidence="3">2.7.11.1</ecNumber>
    </recommendedName>
    <alternativeName>
        <fullName evidence="6 7">Atypical Serine/threonine protein kinase BUD32</fullName>
    </alternativeName>
    <alternativeName>
        <fullName evidence="4">EKC/KEOPS complex subunit bud32</fullName>
    </alternativeName>
</protein>
<dbReference type="InterPro" id="IPR008266">
    <property type="entry name" value="Tyr_kinase_AS"/>
</dbReference>
<dbReference type="Gene3D" id="1.10.510.10">
    <property type="entry name" value="Transferase(Phosphotransferase) domain 1"/>
    <property type="match status" value="1"/>
</dbReference>
<reference evidence="12" key="1">
    <citation type="submission" date="2020-03" db="EMBL/GenBank/DDBJ databases">
        <title>Site-based positive gene gene selection in Geosmithia morbida across the United States reveals a broad range of putative effectors and factors for local host and environmental adapation.</title>
        <authorList>
            <person name="Onufrak A."/>
            <person name="Murdoch R.W."/>
            <person name="Gazis R."/>
            <person name="Huff M."/>
            <person name="Staton M."/>
            <person name="Klingeman W."/>
            <person name="Hadziabdic D."/>
        </authorList>
    </citation>
    <scope>NUCLEOTIDE SEQUENCE</scope>
    <source>
        <strain evidence="12">1262</strain>
    </source>
</reference>
<feature type="region of interest" description="Disordered" evidence="10">
    <location>
        <begin position="434"/>
        <end position="541"/>
    </location>
</feature>
<evidence type="ECO:0000256" key="5">
    <source>
        <dbReference type="ARBA" id="ARBA00019973"/>
    </source>
</evidence>
<dbReference type="EC" id="2.7.11.1" evidence="3"/>
<dbReference type="InterPro" id="IPR000719">
    <property type="entry name" value="Prot_kinase_dom"/>
</dbReference>
<evidence type="ECO:0000313" key="13">
    <source>
        <dbReference type="Proteomes" id="UP000749293"/>
    </source>
</evidence>
<evidence type="ECO:0000313" key="12">
    <source>
        <dbReference type="EMBL" id="KAF4123118.1"/>
    </source>
</evidence>
<dbReference type="PANTHER" id="PTHR37171">
    <property type="entry name" value="SERINE/THREONINE-PROTEIN KINASE YRZF-RELATED"/>
    <property type="match status" value="1"/>
</dbReference>
<comment type="function">
    <text evidence="1">Component of the EKC/KEOPS complex that is required for the formation of a threonylcarbamoyl group on adenosine at position 37 (t(6)A37) in tRNAs that read codons beginning with adenine. The complex is probably involved in the transfer of the threonylcarbamoyl moiety of threonylcarbamoyl-AMP (TC-AMP) to the N6 group of A37. BUD32 has ATPase activity in the context of the EKC/KEOPS complex and likely plays a supporting role to the catalytic subunit KAE1. The EKC/KEOPS complex also promotes both telomere uncapping and telomere elongation. The complex is required for efficient recruitment of transcriptional coactivators.</text>
</comment>
<dbReference type="RefSeq" id="XP_035321770.1">
    <property type="nucleotide sequence ID" value="XM_035468636.1"/>
</dbReference>
<comment type="catalytic activity">
    <reaction evidence="8">
        <text>L-threonyl-[protein] + ATP = O-phospho-L-threonyl-[protein] + ADP + H(+)</text>
        <dbReference type="Rhea" id="RHEA:46608"/>
        <dbReference type="Rhea" id="RHEA-COMP:11060"/>
        <dbReference type="Rhea" id="RHEA-COMP:11605"/>
        <dbReference type="ChEBI" id="CHEBI:15378"/>
        <dbReference type="ChEBI" id="CHEBI:30013"/>
        <dbReference type="ChEBI" id="CHEBI:30616"/>
        <dbReference type="ChEBI" id="CHEBI:61977"/>
        <dbReference type="ChEBI" id="CHEBI:456216"/>
        <dbReference type="EC" id="2.7.11.1"/>
    </reaction>
</comment>
<evidence type="ECO:0000256" key="6">
    <source>
        <dbReference type="ARBA" id="ARBA00030980"/>
    </source>
</evidence>
<dbReference type="PROSITE" id="PS00109">
    <property type="entry name" value="PROTEIN_KINASE_TYR"/>
    <property type="match status" value="1"/>
</dbReference>
<gene>
    <name evidence="12" type="ORF">GMORB2_6666</name>
</gene>
<feature type="region of interest" description="Disordered" evidence="10">
    <location>
        <begin position="1"/>
        <end position="73"/>
    </location>
</feature>
<comment type="subunit">
    <text evidence="2">Component of the EKC/KEOPS complex composed of at least BUD32, CGI121, GON7, KAE1 and PCC1; the whole complex dimerizes.</text>
</comment>
<dbReference type="GeneID" id="55972891"/>
<accession>A0A9P4YWT5</accession>
<dbReference type="GO" id="GO:0004674">
    <property type="term" value="F:protein serine/threonine kinase activity"/>
    <property type="evidence" value="ECO:0007669"/>
    <property type="project" value="UniProtKB-EC"/>
</dbReference>
<feature type="compositionally biased region" description="Basic and acidic residues" evidence="10">
    <location>
        <begin position="470"/>
        <end position="481"/>
    </location>
</feature>
<sequence>MEELRQKLLEAENRAREAQQDRDRERQRAEDSQKRAEDAQKRAEDAQKRAEDAQKHAEDAQKHAEDAQKRANELEEYSRQTTFDEYIALCHTLLFSSLRVQQDPKFTTKGSITNPKDKLCPTSLQVWPGFLEQQMDVFNTLYECSPLDARVYDSHPVLISQSRRVARQPIGSEKTLEYFMHNCIEDPTRDLVEQLQKIEAVRGAFEIGDGIVFENHPHAISEVAEEVAERPTSTPPQTPDQTRDLNQLRPDQICVYRSSNGERKMVYVTEYKAPHKLTVSSLRAGLRPMNIYDEVVNRAMIPPSEDTDARFVYNAERLAASALTQTYHYMIEGGLEYGLMTTGEATVFLKVDWAEPGTLYYHLAEPGPEVSAHPEHVQSSSAVGQHLAFTLMALGKPGAQMNHSQDERDRVADGLQRWAVDFYVLLRSIPESERAKSESDRSWAPTTYESFDRSPAVRKRRRRRSSIGDSGRRPAGRRDEPSSGDEAAPPPPSTPSPLSRRNEDRQKETRRSERALTSRPRKAAEEEQYPTRQPQEVVEKDSERQYCTQKCLLGLVQGSELDPNCPNLRRHTQGRSGGWSHHLIGHATWLQLLTQQLRRTLDAGVVKLDINGARGVLFKVTLLDYGYTVVCKGTVRAFIRDLEHEAAMYRRLERLQGTHVPVFLGAIDLRPLKRTYYYDHRVYVVHMSFMSWGGEQIDKGKLAGSGAMVIGSKAVASLRAIHAEGVVHNDVRLANMLVNPETGTVMMIDFERSLWRRQRYEPARTAACKRAEALSMEGEAGRKRQRTEYGRARWDLHSVQVLFGSSVVE</sequence>
<evidence type="ECO:0000256" key="8">
    <source>
        <dbReference type="ARBA" id="ARBA00047899"/>
    </source>
</evidence>
<evidence type="ECO:0000256" key="1">
    <source>
        <dbReference type="ARBA" id="ARBA00003747"/>
    </source>
</evidence>
<comment type="catalytic activity">
    <reaction evidence="9">
        <text>L-seryl-[protein] + ATP = O-phospho-L-seryl-[protein] + ADP + H(+)</text>
        <dbReference type="Rhea" id="RHEA:17989"/>
        <dbReference type="Rhea" id="RHEA-COMP:9863"/>
        <dbReference type="Rhea" id="RHEA-COMP:11604"/>
        <dbReference type="ChEBI" id="CHEBI:15378"/>
        <dbReference type="ChEBI" id="CHEBI:29999"/>
        <dbReference type="ChEBI" id="CHEBI:30616"/>
        <dbReference type="ChEBI" id="CHEBI:83421"/>
        <dbReference type="ChEBI" id="CHEBI:456216"/>
        <dbReference type="EC" id="2.7.11.1"/>
    </reaction>
</comment>
<dbReference type="InterPro" id="IPR011009">
    <property type="entry name" value="Kinase-like_dom_sf"/>
</dbReference>
<dbReference type="InterPro" id="IPR052396">
    <property type="entry name" value="Meiotic_Drive_Suppr_Kinase"/>
</dbReference>
<dbReference type="Proteomes" id="UP000749293">
    <property type="component" value="Unassembled WGS sequence"/>
</dbReference>
<evidence type="ECO:0000256" key="2">
    <source>
        <dbReference type="ARBA" id="ARBA00011534"/>
    </source>
</evidence>
<evidence type="ECO:0000256" key="3">
    <source>
        <dbReference type="ARBA" id="ARBA00012513"/>
    </source>
</evidence>
<keyword evidence="13" id="KW-1185">Reference proteome</keyword>
<evidence type="ECO:0000256" key="7">
    <source>
        <dbReference type="ARBA" id="ARBA00033194"/>
    </source>
</evidence>
<dbReference type="AlphaFoldDB" id="A0A9P4YWT5"/>
<feature type="compositionally biased region" description="Basic residues" evidence="10">
    <location>
        <begin position="456"/>
        <end position="465"/>
    </location>
</feature>
<dbReference type="PROSITE" id="PS50011">
    <property type="entry name" value="PROTEIN_KINASE_DOM"/>
    <property type="match status" value="1"/>
</dbReference>
<evidence type="ECO:0000256" key="10">
    <source>
        <dbReference type="SAM" id="MobiDB-lite"/>
    </source>
</evidence>
<organism evidence="12 13">
    <name type="scientific">Geosmithia morbida</name>
    <dbReference type="NCBI Taxonomy" id="1094350"/>
    <lineage>
        <taxon>Eukaryota</taxon>
        <taxon>Fungi</taxon>
        <taxon>Dikarya</taxon>
        <taxon>Ascomycota</taxon>
        <taxon>Pezizomycotina</taxon>
        <taxon>Sordariomycetes</taxon>
        <taxon>Hypocreomycetidae</taxon>
        <taxon>Hypocreales</taxon>
        <taxon>Bionectriaceae</taxon>
        <taxon>Geosmithia</taxon>
    </lineage>
</organism>
<name>A0A9P4YWT5_9HYPO</name>
<dbReference type="PANTHER" id="PTHR37171:SF1">
    <property type="entry name" value="SERINE_THREONINE-PROTEIN KINASE YRZF-RELATED"/>
    <property type="match status" value="1"/>
</dbReference>